<name>A0A016U6V2_9BILA</name>
<evidence type="ECO:0000313" key="2">
    <source>
        <dbReference type="Proteomes" id="UP000024635"/>
    </source>
</evidence>
<protein>
    <submittedName>
        <fullName evidence="1">Uncharacterized protein</fullName>
    </submittedName>
</protein>
<dbReference type="EMBL" id="JARK01001391">
    <property type="protein sequence ID" value="EYC10537.1"/>
    <property type="molecule type" value="Genomic_DNA"/>
</dbReference>
<gene>
    <name evidence="1" type="primary">Acey_s0055.g2610</name>
    <name evidence="1" type="ORF">Y032_0055g2610</name>
</gene>
<sequence length="68" mass="7773">MPSSCMQMTVHDHPSPSAPVTVDMRGEQRSAANECVCSNWILNPGPEKVEYGDQFIYQFRSQSEKFEY</sequence>
<proteinExistence type="predicted"/>
<organism evidence="1 2">
    <name type="scientific">Ancylostoma ceylanicum</name>
    <dbReference type="NCBI Taxonomy" id="53326"/>
    <lineage>
        <taxon>Eukaryota</taxon>
        <taxon>Metazoa</taxon>
        <taxon>Ecdysozoa</taxon>
        <taxon>Nematoda</taxon>
        <taxon>Chromadorea</taxon>
        <taxon>Rhabditida</taxon>
        <taxon>Rhabditina</taxon>
        <taxon>Rhabditomorpha</taxon>
        <taxon>Strongyloidea</taxon>
        <taxon>Ancylostomatidae</taxon>
        <taxon>Ancylostomatinae</taxon>
        <taxon>Ancylostoma</taxon>
    </lineage>
</organism>
<accession>A0A016U6V2</accession>
<dbReference type="Proteomes" id="UP000024635">
    <property type="component" value="Unassembled WGS sequence"/>
</dbReference>
<dbReference type="AlphaFoldDB" id="A0A016U6V2"/>
<keyword evidence="2" id="KW-1185">Reference proteome</keyword>
<evidence type="ECO:0000313" key="1">
    <source>
        <dbReference type="EMBL" id="EYC10537.1"/>
    </source>
</evidence>
<comment type="caution">
    <text evidence="1">The sequence shown here is derived from an EMBL/GenBank/DDBJ whole genome shotgun (WGS) entry which is preliminary data.</text>
</comment>
<reference evidence="2" key="1">
    <citation type="journal article" date="2015" name="Nat. Genet.">
        <title>The genome and transcriptome of the zoonotic hookworm Ancylostoma ceylanicum identify infection-specific gene families.</title>
        <authorList>
            <person name="Schwarz E.M."/>
            <person name="Hu Y."/>
            <person name="Antoshechkin I."/>
            <person name="Miller M.M."/>
            <person name="Sternberg P.W."/>
            <person name="Aroian R.V."/>
        </authorList>
    </citation>
    <scope>NUCLEOTIDE SEQUENCE</scope>
    <source>
        <strain evidence="2">HY135</strain>
    </source>
</reference>